<evidence type="ECO:0000313" key="2">
    <source>
        <dbReference type="EMBL" id="KAG2563554.1"/>
    </source>
</evidence>
<protein>
    <submittedName>
        <fullName evidence="2">Uncharacterized protein</fullName>
    </submittedName>
</protein>
<dbReference type="Proteomes" id="UP000823388">
    <property type="component" value="Chromosome 8K"/>
</dbReference>
<reference evidence="2" key="1">
    <citation type="submission" date="2020-05" db="EMBL/GenBank/DDBJ databases">
        <title>WGS assembly of Panicum virgatum.</title>
        <authorList>
            <person name="Lovell J.T."/>
            <person name="Jenkins J."/>
            <person name="Shu S."/>
            <person name="Juenger T.E."/>
            <person name="Schmutz J."/>
        </authorList>
    </citation>
    <scope>NUCLEOTIDE SEQUENCE</scope>
    <source>
        <strain evidence="2">AP13</strain>
    </source>
</reference>
<organism evidence="2 3">
    <name type="scientific">Panicum virgatum</name>
    <name type="common">Blackwell switchgrass</name>
    <dbReference type="NCBI Taxonomy" id="38727"/>
    <lineage>
        <taxon>Eukaryota</taxon>
        <taxon>Viridiplantae</taxon>
        <taxon>Streptophyta</taxon>
        <taxon>Embryophyta</taxon>
        <taxon>Tracheophyta</taxon>
        <taxon>Spermatophyta</taxon>
        <taxon>Magnoliopsida</taxon>
        <taxon>Liliopsida</taxon>
        <taxon>Poales</taxon>
        <taxon>Poaceae</taxon>
        <taxon>PACMAD clade</taxon>
        <taxon>Panicoideae</taxon>
        <taxon>Panicodae</taxon>
        <taxon>Paniceae</taxon>
        <taxon>Panicinae</taxon>
        <taxon>Panicum</taxon>
        <taxon>Panicum sect. Hiantes</taxon>
    </lineage>
</organism>
<proteinExistence type="predicted"/>
<keyword evidence="3" id="KW-1185">Reference proteome</keyword>
<feature type="compositionally biased region" description="Basic residues" evidence="1">
    <location>
        <begin position="18"/>
        <end position="34"/>
    </location>
</feature>
<sequence length="104" mass="11828">MFFIQEEEKYINATSGKTPKRKDTRTPCHLKKNKNSTTNALKKSRHHPDLGRLGPARENTMIARIGLPNNVNPTRARVKVLQDDACKEETTQMAVHHRPSPAEE</sequence>
<comment type="caution">
    <text evidence="2">The sequence shown here is derived from an EMBL/GenBank/DDBJ whole genome shotgun (WGS) entry which is preliminary data.</text>
</comment>
<dbReference type="AlphaFoldDB" id="A0A8T0PZT1"/>
<dbReference type="EMBL" id="CM029051">
    <property type="protein sequence ID" value="KAG2563554.1"/>
    <property type="molecule type" value="Genomic_DNA"/>
</dbReference>
<name>A0A8T0PZT1_PANVG</name>
<accession>A0A8T0PZT1</accession>
<evidence type="ECO:0000256" key="1">
    <source>
        <dbReference type="SAM" id="MobiDB-lite"/>
    </source>
</evidence>
<evidence type="ECO:0000313" key="3">
    <source>
        <dbReference type="Proteomes" id="UP000823388"/>
    </source>
</evidence>
<feature type="region of interest" description="Disordered" evidence="1">
    <location>
        <begin position="14"/>
        <end position="54"/>
    </location>
</feature>
<gene>
    <name evidence="2" type="ORF">PVAP13_8KG320902</name>
</gene>